<keyword evidence="1" id="KW-0802">TPR repeat</keyword>
<sequence length="766" mass="81794">MAAIVAAHLLPRCQPFATFSSSSVPFMRATCISCTARQKCVKYTYHASAPCSAHGPHHGTMTMQSSKYYAFTGALALLCGVAQAASAPAVVPSPALAARLADFDGWAAQRMGTQRIPGVTVGFSQGEVEWVKGYGYADLENRVPATARSSYRLASVTKPMTAVAILQLVEQGKVDLDAPVQTYVPYFPVKAFPVTVRQLLGHLGGIDAYRDSQAEQHFKEHKDTRQSIAVFEQFDLIAEPGTRFRYTSYGYNLLGAVIEGASGESYGGYMRRHVWGPLGMDAIVMDDPDAVISHRVRGYRLDGQALKNSEFVDISSRFSAGGTRASVPDMLAFGRGVHAGKILSAASVAAMVQPMATRAGRLTDYGMGWEVLPTGGRYAIAHSGQQPETVTYLYSFPSRKLTIAVAANLERVNPEAFVQRLFEVVTGEPWQLNTYIAEAGAQRTYQVAQGLFEEGRAYAERTHEPYADAAATREAFLQINRQALAPDASAARAYIETARHPAGGRAFLTAGASMAAQLRQSGVDLDTYSRGGALAFARDYILLSQGAKAGALPRFEAAFEQAIVTLAASWDRTAAIAWPAAPASIPALDSQLRAVFSGQRAYPDFVPELQELAQASVARGETDAALAASRLAVELYPLSDRAHALQGLILLRAGKGEAALVALRLALARDPLGAASAAALNQEAYRLKGSGAVAQGMAVLQAAASLHPQDANLQDSLAEFYVEQGLRPQAVEAYRQALRLDPRYPGAVGAKAAILRLGGTTQALAP</sequence>
<dbReference type="Gene3D" id="1.25.40.10">
    <property type="entry name" value="Tetratricopeptide repeat domain"/>
    <property type="match status" value="1"/>
</dbReference>
<evidence type="ECO:0000256" key="1">
    <source>
        <dbReference type="PROSITE-ProRule" id="PRU00339"/>
    </source>
</evidence>
<proteinExistence type="predicted"/>
<dbReference type="SUPFAM" id="SSF56601">
    <property type="entry name" value="beta-lactamase/transpeptidase-like"/>
    <property type="match status" value="1"/>
</dbReference>
<dbReference type="AlphaFoldDB" id="A0A290WUD8"/>
<evidence type="ECO:0000259" key="2">
    <source>
        <dbReference type="Pfam" id="PF00144"/>
    </source>
</evidence>
<reference evidence="3 4" key="1">
    <citation type="submission" date="2017-09" db="EMBL/GenBank/DDBJ databases">
        <title>Complete genome sequence of Janthinobacterium svalbardensis PAMC 27463.</title>
        <authorList>
            <person name="Cho Y.-J."/>
            <person name="Cho A."/>
            <person name="Kim O.-S."/>
            <person name="Lee J.-I."/>
        </authorList>
    </citation>
    <scope>NUCLEOTIDE SEQUENCE [LARGE SCALE GENOMIC DNA]</scope>
    <source>
        <strain evidence="3 4">PAMC 27463</strain>
    </source>
</reference>
<dbReference type="InterPro" id="IPR001466">
    <property type="entry name" value="Beta-lactam-related"/>
</dbReference>
<feature type="domain" description="Beta-lactamase-related" evidence="2">
    <location>
        <begin position="103"/>
        <end position="420"/>
    </location>
</feature>
<organism evidence="3 4">
    <name type="scientific">Janthinobacterium svalbardensis</name>
    <dbReference type="NCBI Taxonomy" id="368607"/>
    <lineage>
        <taxon>Bacteria</taxon>
        <taxon>Pseudomonadati</taxon>
        <taxon>Pseudomonadota</taxon>
        <taxon>Betaproteobacteria</taxon>
        <taxon>Burkholderiales</taxon>
        <taxon>Oxalobacteraceae</taxon>
        <taxon>Janthinobacterium</taxon>
    </lineage>
</organism>
<name>A0A290WUD8_9BURK</name>
<protein>
    <recommendedName>
        <fullName evidence="2">Beta-lactamase-related domain-containing protein</fullName>
    </recommendedName>
</protein>
<dbReference type="Pfam" id="PF00144">
    <property type="entry name" value="Beta-lactamase"/>
    <property type="match status" value="1"/>
</dbReference>
<feature type="repeat" description="TPR" evidence="1">
    <location>
        <begin position="711"/>
        <end position="744"/>
    </location>
</feature>
<dbReference type="InterPro" id="IPR012338">
    <property type="entry name" value="Beta-lactam/transpept-like"/>
</dbReference>
<accession>A0A290WUD8</accession>
<dbReference type="EMBL" id="CP023422">
    <property type="protein sequence ID" value="ATD60507.1"/>
    <property type="molecule type" value="Genomic_DNA"/>
</dbReference>
<dbReference type="PANTHER" id="PTHR46825">
    <property type="entry name" value="D-ALANYL-D-ALANINE-CARBOXYPEPTIDASE/ENDOPEPTIDASE AMPH"/>
    <property type="match status" value="1"/>
</dbReference>
<dbReference type="PANTHER" id="PTHR46825:SF9">
    <property type="entry name" value="BETA-LACTAMASE-RELATED DOMAIN-CONTAINING PROTEIN"/>
    <property type="match status" value="1"/>
</dbReference>
<evidence type="ECO:0000313" key="3">
    <source>
        <dbReference type="EMBL" id="ATD60507.1"/>
    </source>
</evidence>
<dbReference type="InterPro" id="IPR019734">
    <property type="entry name" value="TPR_rpt"/>
</dbReference>
<dbReference type="InterPro" id="IPR050491">
    <property type="entry name" value="AmpC-like"/>
</dbReference>
<dbReference type="SUPFAM" id="SSF48452">
    <property type="entry name" value="TPR-like"/>
    <property type="match status" value="1"/>
</dbReference>
<dbReference type="SMART" id="SM00028">
    <property type="entry name" value="TPR"/>
    <property type="match status" value="3"/>
</dbReference>
<evidence type="ECO:0000313" key="4">
    <source>
        <dbReference type="Proteomes" id="UP000218437"/>
    </source>
</evidence>
<keyword evidence="4" id="KW-1185">Reference proteome</keyword>
<dbReference type="Gene3D" id="3.40.710.10">
    <property type="entry name" value="DD-peptidase/beta-lactamase superfamily"/>
    <property type="match status" value="1"/>
</dbReference>
<dbReference type="InterPro" id="IPR011990">
    <property type="entry name" value="TPR-like_helical_dom_sf"/>
</dbReference>
<gene>
    <name evidence="3" type="ORF">CNX70_10200</name>
</gene>
<dbReference type="KEGG" id="jsv:CNX70_10200"/>
<dbReference type="Proteomes" id="UP000218437">
    <property type="component" value="Chromosome"/>
</dbReference>
<dbReference type="PROSITE" id="PS50005">
    <property type="entry name" value="TPR"/>
    <property type="match status" value="1"/>
</dbReference>